<dbReference type="GO" id="GO:0005886">
    <property type="term" value="C:plasma membrane"/>
    <property type="evidence" value="ECO:0007669"/>
    <property type="project" value="UniProtKB-SubCell"/>
</dbReference>
<protein>
    <recommendedName>
        <fullName evidence="7">Major facilitator superfamily (MFS) profile domain-containing protein</fullName>
    </recommendedName>
</protein>
<dbReference type="InterPro" id="IPR036259">
    <property type="entry name" value="MFS_trans_sf"/>
</dbReference>
<dbReference type="Pfam" id="PF07690">
    <property type="entry name" value="MFS_1"/>
    <property type="match status" value="1"/>
</dbReference>
<evidence type="ECO:0000256" key="6">
    <source>
        <dbReference type="SAM" id="Phobius"/>
    </source>
</evidence>
<evidence type="ECO:0000259" key="7">
    <source>
        <dbReference type="PROSITE" id="PS50850"/>
    </source>
</evidence>
<dbReference type="GO" id="GO:0022857">
    <property type="term" value="F:transmembrane transporter activity"/>
    <property type="evidence" value="ECO:0007669"/>
    <property type="project" value="InterPro"/>
</dbReference>
<evidence type="ECO:0000256" key="5">
    <source>
        <dbReference type="ARBA" id="ARBA00023136"/>
    </source>
</evidence>
<keyword evidence="3 6" id="KW-0812">Transmembrane</keyword>
<comment type="subcellular location">
    <subcellularLocation>
        <location evidence="1">Cell membrane</location>
        <topology evidence="1">Multi-pass membrane protein</topology>
    </subcellularLocation>
</comment>
<accession>A0A1C0A8E3</accession>
<proteinExistence type="predicted"/>
<name>A0A1C0A8E3_9FIRM</name>
<organism evidence="8 9">
    <name type="scientific">Orenia metallireducens</name>
    <dbReference type="NCBI Taxonomy" id="1413210"/>
    <lineage>
        <taxon>Bacteria</taxon>
        <taxon>Bacillati</taxon>
        <taxon>Bacillota</taxon>
        <taxon>Clostridia</taxon>
        <taxon>Halanaerobiales</taxon>
        <taxon>Halobacteroidaceae</taxon>
        <taxon>Orenia</taxon>
    </lineage>
</organism>
<keyword evidence="9" id="KW-1185">Reference proteome</keyword>
<dbReference type="OrthoDB" id="9810492at2"/>
<evidence type="ECO:0000256" key="3">
    <source>
        <dbReference type="ARBA" id="ARBA00022692"/>
    </source>
</evidence>
<feature type="transmembrane region" description="Helical" evidence="6">
    <location>
        <begin position="51"/>
        <end position="70"/>
    </location>
</feature>
<evidence type="ECO:0000256" key="2">
    <source>
        <dbReference type="ARBA" id="ARBA00022448"/>
    </source>
</evidence>
<evidence type="ECO:0000256" key="4">
    <source>
        <dbReference type="ARBA" id="ARBA00022989"/>
    </source>
</evidence>
<gene>
    <name evidence="8" type="ORF">U472_11090</name>
</gene>
<reference evidence="8 9" key="2">
    <citation type="submission" date="2016-08" db="EMBL/GenBank/DDBJ databases">
        <title>Orenia metallireducens sp. nov. strain Z6, a Novel Metal-reducing Firmicute from the Deep Subsurface.</title>
        <authorList>
            <person name="Maxim B.I."/>
            <person name="Kenneth K."/>
            <person name="Flynn T.M."/>
            <person name="Oloughlin E.J."/>
            <person name="Locke R.A."/>
            <person name="Weber J.R."/>
            <person name="Egan S.M."/>
            <person name="Mackie R.I."/>
            <person name="Cann I.K."/>
        </authorList>
    </citation>
    <scope>NUCLEOTIDE SEQUENCE [LARGE SCALE GENOMIC DNA]</scope>
    <source>
        <strain evidence="8 9">Z6</strain>
    </source>
</reference>
<dbReference type="Gene3D" id="1.20.1250.20">
    <property type="entry name" value="MFS general substrate transporter like domains"/>
    <property type="match status" value="1"/>
</dbReference>
<reference evidence="9" key="1">
    <citation type="submission" date="2016-07" db="EMBL/GenBank/DDBJ databases">
        <authorList>
            <person name="Florea S."/>
            <person name="Webb J.S."/>
            <person name="Jaromczyk J."/>
            <person name="Schardl C.L."/>
        </authorList>
    </citation>
    <scope>NUCLEOTIDE SEQUENCE [LARGE SCALE GENOMIC DNA]</scope>
    <source>
        <strain evidence="9">Z6</strain>
    </source>
</reference>
<comment type="caution">
    <text evidence="8">The sequence shown here is derived from an EMBL/GenBank/DDBJ whole genome shotgun (WGS) entry which is preliminary data.</text>
</comment>
<evidence type="ECO:0000313" key="8">
    <source>
        <dbReference type="EMBL" id="OCL26529.1"/>
    </source>
</evidence>
<keyword evidence="2" id="KW-0813">Transport</keyword>
<dbReference type="PROSITE" id="PS50850">
    <property type="entry name" value="MFS"/>
    <property type="match status" value="1"/>
</dbReference>
<feature type="domain" description="Major facilitator superfamily (MFS) profile" evidence="7">
    <location>
        <begin position="12"/>
        <end position="136"/>
    </location>
</feature>
<keyword evidence="4 6" id="KW-1133">Transmembrane helix</keyword>
<feature type="transmembrane region" description="Helical" evidence="6">
    <location>
        <begin position="21"/>
        <end position="39"/>
    </location>
</feature>
<sequence length="136" mass="14582">MKRISGKDFSSNARIFLECSILNFITLGAIQVILGLYILELRFSEDFFRLVAGVRMLATGLLAIPAGILIEKLGAKRILALAGVLAGFSVTVQGVTSDKFIILIASSIYGSAFAILFVIIGPFLSDNSSPEERGVI</sequence>
<dbReference type="SUPFAM" id="SSF103473">
    <property type="entry name" value="MFS general substrate transporter"/>
    <property type="match status" value="1"/>
</dbReference>
<dbReference type="InterPro" id="IPR011701">
    <property type="entry name" value="MFS"/>
</dbReference>
<dbReference type="Proteomes" id="UP000093514">
    <property type="component" value="Unassembled WGS sequence"/>
</dbReference>
<dbReference type="AlphaFoldDB" id="A0A1C0A8E3"/>
<dbReference type="EMBL" id="LWDV01000009">
    <property type="protein sequence ID" value="OCL26529.1"/>
    <property type="molecule type" value="Genomic_DNA"/>
</dbReference>
<evidence type="ECO:0000256" key="1">
    <source>
        <dbReference type="ARBA" id="ARBA00004651"/>
    </source>
</evidence>
<evidence type="ECO:0000313" key="9">
    <source>
        <dbReference type="Proteomes" id="UP000093514"/>
    </source>
</evidence>
<dbReference type="InterPro" id="IPR020846">
    <property type="entry name" value="MFS_dom"/>
</dbReference>
<keyword evidence="5 6" id="KW-0472">Membrane</keyword>
<feature type="transmembrane region" description="Helical" evidence="6">
    <location>
        <begin position="101"/>
        <end position="124"/>
    </location>
</feature>
<feature type="transmembrane region" description="Helical" evidence="6">
    <location>
        <begin position="77"/>
        <end position="95"/>
    </location>
</feature>